<dbReference type="GO" id="GO:0000467">
    <property type="term" value="P:exonucleolytic trimming to generate mature 3'-end of 5.8S rRNA from tricistronic rRNA transcript (SSU-rRNA, 5.8S rRNA, LSU-rRNA)"/>
    <property type="evidence" value="ECO:0007669"/>
    <property type="project" value="InterPro"/>
</dbReference>
<keyword evidence="3" id="KW-0540">Nuclease</keyword>
<dbReference type="CDD" id="cd06147">
    <property type="entry name" value="Rrp6p_like_exo"/>
    <property type="match status" value="1"/>
</dbReference>
<dbReference type="Gene3D" id="3.30.420.10">
    <property type="entry name" value="Ribonuclease H-like superfamily/Ribonuclease H"/>
    <property type="match status" value="1"/>
</dbReference>
<dbReference type="GO" id="GO:0071036">
    <property type="term" value="P:nuclear polyadenylation-dependent snoRNA catabolic process"/>
    <property type="evidence" value="ECO:0007669"/>
    <property type="project" value="TreeGrafter"/>
</dbReference>
<dbReference type="Pfam" id="PF00570">
    <property type="entry name" value="HRDC"/>
    <property type="match status" value="1"/>
</dbReference>
<name>A0A7G3ZNJ2_9SACH</name>
<dbReference type="GO" id="GO:0071040">
    <property type="term" value="P:nuclear polyadenylation-dependent antisense transcript catabolic process"/>
    <property type="evidence" value="ECO:0007669"/>
    <property type="project" value="TreeGrafter"/>
</dbReference>
<keyword evidence="12" id="KW-1185">Reference proteome</keyword>
<organism evidence="11 12">
    <name type="scientific">Torulaspora globosa</name>
    <dbReference type="NCBI Taxonomy" id="48254"/>
    <lineage>
        <taxon>Eukaryota</taxon>
        <taxon>Fungi</taxon>
        <taxon>Dikarya</taxon>
        <taxon>Ascomycota</taxon>
        <taxon>Saccharomycotina</taxon>
        <taxon>Saccharomycetes</taxon>
        <taxon>Saccharomycetales</taxon>
        <taxon>Saccharomycetaceae</taxon>
        <taxon>Torulaspora</taxon>
    </lineage>
</organism>
<dbReference type="InterPro" id="IPR012337">
    <property type="entry name" value="RNaseH-like_sf"/>
</dbReference>
<feature type="compositionally biased region" description="Basic residues" evidence="9">
    <location>
        <begin position="719"/>
        <end position="736"/>
    </location>
</feature>
<keyword evidence="4" id="KW-0378">Hydrolase</keyword>
<dbReference type="InterPro" id="IPR044876">
    <property type="entry name" value="HRDC_dom_sf"/>
</dbReference>
<evidence type="ECO:0000256" key="7">
    <source>
        <dbReference type="ARBA" id="ARBA00023242"/>
    </source>
</evidence>
<dbReference type="GO" id="GO:0071051">
    <property type="term" value="P:poly(A)-dependent snoRNA 3'-end processing"/>
    <property type="evidence" value="ECO:0007669"/>
    <property type="project" value="TreeGrafter"/>
</dbReference>
<dbReference type="GO" id="GO:0071035">
    <property type="term" value="P:nuclear polyadenylation-dependent rRNA catabolic process"/>
    <property type="evidence" value="ECO:0007669"/>
    <property type="project" value="TreeGrafter"/>
</dbReference>
<dbReference type="InterPro" id="IPR036397">
    <property type="entry name" value="RNaseH_sf"/>
</dbReference>
<evidence type="ECO:0000256" key="2">
    <source>
        <dbReference type="ARBA" id="ARBA00022552"/>
    </source>
</evidence>
<dbReference type="InterPro" id="IPR045092">
    <property type="entry name" value="Rrp6-like"/>
</dbReference>
<dbReference type="SMART" id="SM00474">
    <property type="entry name" value="35EXOc"/>
    <property type="match status" value="1"/>
</dbReference>
<dbReference type="GO" id="GO:0005730">
    <property type="term" value="C:nucleolus"/>
    <property type="evidence" value="ECO:0007669"/>
    <property type="project" value="TreeGrafter"/>
</dbReference>
<dbReference type="SUPFAM" id="SSF47819">
    <property type="entry name" value="HRDC-like"/>
    <property type="match status" value="1"/>
</dbReference>
<evidence type="ECO:0000256" key="1">
    <source>
        <dbReference type="ARBA" id="ARBA00004123"/>
    </source>
</evidence>
<dbReference type="GO" id="GO:0071044">
    <property type="term" value="P:histone mRNA catabolic process"/>
    <property type="evidence" value="ECO:0007669"/>
    <property type="project" value="TreeGrafter"/>
</dbReference>
<evidence type="ECO:0000259" key="10">
    <source>
        <dbReference type="PROSITE" id="PS50967"/>
    </source>
</evidence>
<proteinExistence type="inferred from homology"/>
<evidence type="ECO:0000256" key="4">
    <source>
        <dbReference type="ARBA" id="ARBA00022801"/>
    </source>
</evidence>
<evidence type="ECO:0000256" key="3">
    <source>
        <dbReference type="ARBA" id="ARBA00022722"/>
    </source>
</evidence>
<evidence type="ECO:0000313" key="11">
    <source>
        <dbReference type="EMBL" id="QLL35078.1"/>
    </source>
</evidence>
<evidence type="ECO:0000313" key="12">
    <source>
        <dbReference type="Proteomes" id="UP000515788"/>
    </source>
</evidence>
<dbReference type="InterPro" id="IPR002562">
    <property type="entry name" value="3'-5'_exonuclease_dom"/>
</dbReference>
<dbReference type="GeneID" id="59328344"/>
<protein>
    <recommendedName>
        <fullName evidence="10">HRDC domain-containing protein</fullName>
    </recommendedName>
</protein>
<dbReference type="GO" id="GO:0000166">
    <property type="term" value="F:nucleotide binding"/>
    <property type="evidence" value="ECO:0007669"/>
    <property type="project" value="InterPro"/>
</dbReference>
<gene>
    <name evidence="11" type="ORF">HG536_0H04540</name>
</gene>
<dbReference type="GO" id="GO:0071037">
    <property type="term" value="P:nuclear polyadenylation-dependent snRNA catabolic process"/>
    <property type="evidence" value="ECO:0007669"/>
    <property type="project" value="TreeGrafter"/>
</dbReference>
<reference evidence="11 12" key="1">
    <citation type="submission" date="2020-06" db="EMBL/GenBank/DDBJ databases">
        <title>The yeast mating-type switching endonuclease HO is a domesticated member of an unorthodox homing genetic element family.</title>
        <authorList>
            <person name="Coughlan A.Y."/>
            <person name="Lombardi L."/>
            <person name="Braun-Galleani S."/>
            <person name="Martos A.R."/>
            <person name="Galeote V."/>
            <person name="Bigey F."/>
            <person name="Dequin S."/>
            <person name="Byrne K.P."/>
            <person name="Wolfe K.H."/>
        </authorList>
    </citation>
    <scope>NUCLEOTIDE SEQUENCE [LARGE SCALE GENOMIC DNA]</scope>
    <source>
        <strain evidence="11 12">CBS764</strain>
    </source>
</reference>
<evidence type="ECO:0000256" key="5">
    <source>
        <dbReference type="ARBA" id="ARBA00022835"/>
    </source>
</evidence>
<dbReference type="FunFam" id="3.30.420.10:FF:000059">
    <property type="entry name" value="Exosome complex exonuclease Rrp6"/>
    <property type="match status" value="1"/>
</dbReference>
<dbReference type="PANTHER" id="PTHR12124:SF47">
    <property type="entry name" value="EXOSOME COMPONENT 10"/>
    <property type="match status" value="1"/>
</dbReference>
<feature type="region of interest" description="Disordered" evidence="9">
    <location>
        <begin position="626"/>
        <end position="736"/>
    </location>
</feature>
<accession>A0A7G3ZNJ2</accession>
<dbReference type="PROSITE" id="PS50967">
    <property type="entry name" value="HRDC"/>
    <property type="match status" value="1"/>
</dbReference>
<dbReference type="GO" id="GO:0071038">
    <property type="term" value="P:TRAMP-dependent tRNA surveillance pathway"/>
    <property type="evidence" value="ECO:0007669"/>
    <property type="project" value="TreeGrafter"/>
</dbReference>
<feature type="domain" description="HRDC" evidence="10">
    <location>
        <begin position="434"/>
        <end position="514"/>
    </location>
</feature>
<dbReference type="Pfam" id="PF01612">
    <property type="entry name" value="DNA_pol_A_exo1"/>
    <property type="match status" value="1"/>
</dbReference>
<dbReference type="Proteomes" id="UP000515788">
    <property type="component" value="Chromosome 8"/>
</dbReference>
<dbReference type="KEGG" id="tgb:HG536_0H04540"/>
<dbReference type="GO" id="GO:0071039">
    <property type="term" value="P:nuclear polyadenylation-dependent CUT catabolic process"/>
    <property type="evidence" value="ECO:0007669"/>
    <property type="project" value="TreeGrafter"/>
</dbReference>
<dbReference type="GO" id="GO:0003727">
    <property type="term" value="F:single-stranded RNA binding"/>
    <property type="evidence" value="ECO:0007669"/>
    <property type="project" value="TreeGrafter"/>
</dbReference>
<evidence type="ECO:0000256" key="9">
    <source>
        <dbReference type="SAM" id="MobiDB-lite"/>
    </source>
</evidence>
<dbReference type="PANTHER" id="PTHR12124">
    <property type="entry name" value="POLYMYOSITIS/SCLERODERMA AUTOANTIGEN-RELATED"/>
    <property type="match status" value="1"/>
</dbReference>
<dbReference type="SUPFAM" id="SSF53098">
    <property type="entry name" value="Ribonuclease H-like"/>
    <property type="match status" value="1"/>
</dbReference>
<dbReference type="GO" id="GO:0000176">
    <property type="term" value="C:nuclear exosome (RNase complex)"/>
    <property type="evidence" value="ECO:0007669"/>
    <property type="project" value="InterPro"/>
</dbReference>
<dbReference type="SMART" id="SM00341">
    <property type="entry name" value="HRDC"/>
    <property type="match status" value="1"/>
</dbReference>
<dbReference type="AlphaFoldDB" id="A0A7G3ZNJ2"/>
<evidence type="ECO:0000256" key="8">
    <source>
        <dbReference type="ARBA" id="ARBA00043957"/>
    </source>
</evidence>
<dbReference type="EMBL" id="CP059253">
    <property type="protein sequence ID" value="QLL35078.1"/>
    <property type="molecule type" value="Genomic_DNA"/>
</dbReference>
<keyword evidence="7" id="KW-0539">Nucleus</keyword>
<keyword evidence="6" id="KW-0269">Exonuclease</keyword>
<dbReference type="InterPro" id="IPR012588">
    <property type="entry name" value="Exosome-assoc_fac_Rrp6_N"/>
</dbReference>
<dbReference type="InterPro" id="IPR049559">
    <property type="entry name" value="Rrp6p-like_exo"/>
</dbReference>
<dbReference type="OrthoDB" id="2250022at2759"/>
<feature type="compositionally biased region" description="Basic and acidic residues" evidence="9">
    <location>
        <begin position="671"/>
        <end position="688"/>
    </location>
</feature>
<keyword evidence="2" id="KW-0698">rRNA processing</keyword>
<evidence type="ECO:0000256" key="6">
    <source>
        <dbReference type="ARBA" id="ARBA00022839"/>
    </source>
</evidence>
<keyword evidence="5" id="KW-0271">Exosome</keyword>
<comment type="similarity">
    <text evidence="8">Belongs to the exosome component 10/RRP6 family.</text>
</comment>
<dbReference type="InterPro" id="IPR010997">
    <property type="entry name" value="HRDC-like_sf"/>
</dbReference>
<dbReference type="RefSeq" id="XP_037141752.1">
    <property type="nucleotide sequence ID" value="XM_037285856.1"/>
</dbReference>
<dbReference type="GO" id="GO:0000175">
    <property type="term" value="F:3'-5'-RNA exonuclease activity"/>
    <property type="evidence" value="ECO:0007669"/>
    <property type="project" value="InterPro"/>
</dbReference>
<dbReference type="Gene3D" id="1.10.150.80">
    <property type="entry name" value="HRDC domain"/>
    <property type="match status" value="1"/>
</dbReference>
<comment type="subcellular location">
    <subcellularLocation>
        <location evidence="1">Nucleus</location>
    </subcellularLocation>
</comment>
<dbReference type="InterPro" id="IPR002121">
    <property type="entry name" value="HRDC_dom"/>
</dbReference>
<dbReference type="Pfam" id="PF08066">
    <property type="entry name" value="PMC2NT"/>
    <property type="match status" value="1"/>
</dbReference>
<sequence>MTTYDGSQLLSKVLDTIRASTALGAQDVDFCRSMSKDIGDALDKTCDEIVNLINGLLTSVDQNTEPLECGRDRLQDSWKDFSNVMDNIFELSDRSIDILTKSSGTMNNGIQMQFLDDSSRTKFTSSAKIVKPQLSFRTPVDNTEGHPFVPLLKEKPFALKPFAKVKLLPGNDSMPEHYEHPYQDEIESQEYDHSVILKSEPIASQPWDTTEAVWVDNTEVLDAMLSDLKSATELAVDLEHHDYRSYYGIVCLMQISTRSTDYLVDTISLRDDLYVLNEVFANPKILKVFHGAFMDIIWLQRDLGLYVVSLFDTYHASRAIGLPRHSLAYLLERYAHFKTSKKYQLSDWRIRPLSKPMKAYARADTHFLLNIYDQLRNTLIEQNKLAGVLAESRNVAKRRFEYSRFRPTVPSTSVYCPIEKPDQWKTLMVQYNIPPEKEELVKRLYDWRDTIARRDDESSRYVMPNQLLVSLAVNTPTTPVDVISVNNVVTDHVRSNSLVLANLIKSSIQSIKLSKAQSVLQSDKTNNLTADSLLTIPQIKKVMSIFEGIAQTGLTTEEHEKDNGSSKLVDILTSKNNAVDYSDGGPRRIKHEQFESRCHEAWKTMEDFDNTVVYSIQAPEPDAVIKESAQEPPRRSPGISEQAAQPEEDMDEIVTLKRVRRHDQSPETNAEEPKRQAVDYSKSEKILVENRNASKKRDSKKRSFDPYAASNHSGDAPRGVKKRRSTNRGRNVSFKK</sequence>